<dbReference type="Proteomes" id="UP001181693">
    <property type="component" value="Unassembled WGS sequence"/>
</dbReference>
<evidence type="ECO:0000256" key="1">
    <source>
        <dbReference type="ARBA" id="ARBA00004613"/>
    </source>
</evidence>
<dbReference type="InterPro" id="IPR000975">
    <property type="entry name" value="IL-1_fam"/>
</dbReference>
<dbReference type="GO" id="GO:0005125">
    <property type="term" value="F:cytokine activity"/>
    <property type="evidence" value="ECO:0007669"/>
    <property type="project" value="InterPro"/>
</dbReference>
<gene>
    <name evidence="4" type="ORF">GDO54_003651</name>
</gene>
<dbReference type="GO" id="GO:0005615">
    <property type="term" value="C:extracellular space"/>
    <property type="evidence" value="ECO:0007669"/>
    <property type="project" value="InterPro"/>
</dbReference>
<comment type="caution">
    <text evidence="4">The sequence shown here is derived from an EMBL/GenBank/DDBJ whole genome shotgun (WGS) entry which is preliminary data.</text>
</comment>
<evidence type="ECO:0008006" key="6">
    <source>
        <dbReference type="Google" id="ProtNLM"/>
    </source>
</evidence>
<dbReference type="SUPFAM" id="SSF50353">
    <property type="entry name" value="Cytokine"/>
    <property type="match status" value="1"/>
</dbReference>
<evidence type="ECO:0000313" key="5">
    <source>
        <dbReference type="Proteomes" id="UP001181693"/>
    </source>
</evidence>
<comment type="similarity">
    <text evidence="2">Belongs to the IL-1 family.</text>
</comment>
<organism evidence="4 5">
    <name type="scientific">Pyxicephalus adspersus</name>
    <name type="common">African bullfrog</name>
    <dbReference type="NCBI Taxonomy" id="30357"/>
    <lineage>
        <taxon>Eukaryota</taxon>
        <taxon>Metazoa</taxon>
        <taxon>Chordata</taxon>
        <taxon>Craniata</taxon>
        <taxon>Vertebrata</taxon>
        <taxon>Euteleostomi</taxon>
        <taxon>Amphibia</taxon>
        <taxon>Batrachia</taxon>
        <taxon>Anura</taxon>
        <taxon>Neobatrachia</taxon>
        <taxon>Ranoidea</taxon>
        <taxon>Pyxicephalidae</taxon>
        <taxon>Pyxicephalinae</taxon>
        <taxon>Pyxicephalus</taxon>
    </lineage>
</organism>
<evidence type="ECO:0000256" key="2">
    <source>
        <dbReference type="ARBA" id="ARBA00010448"/>
    </source>
</evidence>
<evidence type="ECO:0000313" key="4">
    <source>
        <dbReference type="EMBL" id="DBA16238.1"/>
    </source>
</evidence>
<reference evidence="4" key="1">
    <citation type="thesis" date="2020" institute="ProQuest LLC" country="789 East Eisenhower Parkway, Ann Arbor, MI, USA">
        <title>Comparative Genomics and Chromosome Evolution.</title>
        <authorList>
            <person name="Mudd A.B."/>
        </authorList>
    </citation>
    <scope>NUCLEOTIDE SEQUENCE</scope>
    <source>
        <strain evidence="4">1538</strain>
        <tissue evidence="4">Blood</tissue>
    </source>
</reference>
<dbReference type="EMBL" id="DYDO01000011">
    <property type="protein sequence ID" value="DBA16238.1"/>
    <property type="molecule type" value="Genomic_DNA"/>
</dbReference>
<sequence>MSRNYCQQFELSEIEYGTFDAEDDYICLSCLQSDDYKIGKNPIECIIKNYFNQCLAAQYEGPDNVIAVFLTTESAPQSKDQKNFLIEKYRTAPPSEWLSVAFAVSVNKKQYHLCCTSEKQIVFKPGNCPSIIRGDKSEVIFFLQEFSKGHTAFKFESSLHKDHFLAFKEENGKQILYLKKPTDEVDESTKFNIDSKQ</sequence>
<dbReference type="Gene3D" id="2.80.10.50">
    <property type="match status" value="1"/>
</dbReference>
<dbReference type="InterPro" id="IPR008996">
    <property type="entry name" value="IL1/FGF"/>
</dbReference>
<keyword evidence="3" id="KW-0964">Secreted</keyword>
<comment type="subcellular location">
    <subcellularLocation>
        <location evidence="1">Secreted</location>
    </subcellularLocation>
</comment>
<dbReference type="Pfam" id="PF00340">
    <property type="entry name" value="IL1"/>
    <property type="match status" value="1"/>
</dbReference>
<name>A0AAV3A2A8_PYXAD</name>
<accession>A0AAV3A2A8</accession>
<proteinExistence type="inferred from homology"/>
<dbReference type="AlphaFoldDB" id="A0AAV3A2A8"/>
<dbReference type="GO" id="GO:0006954">
    <property type="term" value="P:inflammatory response"/>
    <property type="evidence" value="ECO:0007669"/>
    <property type="project" value="InterPro"/>
</dbReference>
<dbReference type="CDD" id="cd23298">
    <property type="entry name" value="beta-trefoil_IL18"/>
    <property type="match status" value="1"/>
</dbReference>
<evidence type="ECO:0000256" key="3">
    <source>
        <dbReference type="ARBA" id="ARBA00022525"/>
    </source>
</evidence>
<protein>
    <recommendedName>
        <fullName evidence="6">Interleukin-18</fullName>
    </recommendedName>
</protein>
<dbReference type="GO" id="GO:0006955">
    <property type="term" value="P:immune response"/>
    <property type="evidence" value="ECO:0007669"/>
    <property type="project" value="InterPro"/>
</dbReference>
<keyword evidence="5" id="KW-1185">Reference proteome</keyword>